<feature type="domain" description="C2H2-type" evidence="7">
    <location>
        <begin position="1014"/>
        <end position="1041"/>
    </location>
</feature>
<keyword evidence="10" id="KW-1185">Reference proteome</keyword>
<feature type="domain" description="SANT" evidence="9">
    <location>
        <begin position="781"/>
        <end position="832"/>
    </location>
</feature>
<dbReference type="InterPro" id="IPR000949">
    <property type="entry name" value="ELM2_dom"/>
</dbReference>
<dbReference type="PROSITE" id="PS00028">
    <property type="entry name" value="ZINC_FINGER_C2H2_1"/>
    <property type="match status" value="1"/>
</dbReference>
<dbReference type="InterPro" id="IPR009057">
    <property type="entry name" value="Homeodomain-like_sf"/>
</dbReference>
<proteinExistence type="predicted"/>
<dbReference type="SMART" id="SM00717">
    <property type="entry name" value="SANT"/>
    <property type="match status" value="1"/>
</dbReference>
<feature type="region of interest" description="Disordered" evidence="6">
    <location>
        <begin position="972"/>
        <end position="1008"/>
    </location>
</feature>
<feature type="domain" description="ELM2" evidence="8">
    <location>
        <begin position="674"/>
        <end position="765"/>
    </location>
</feature>
<protein>
    <submittedName>
        <fullName evidence="11">Transcription factor with AP2 domain(S)</fullName>
    </submittedName>
</protein>
<sequence length="1191" mass="136776">MECGAYQTPQSSVSCSSNIEMPFNGTNGYFSGSISDNVEISNSTSEMVPYKHSGHEINMFSNYQYNIPCENVESINGRKNSVQPTFSHSSNETCNMEQMRNPQQQFSNEYINNYNQLQGVQNYRIPRNEKIPTNNKLVTSNCDFFESNQNNYCYFCPQESNLSESILNSNHSTNNCPSSFSSTERNISNREIESANYNQFPSILNNIPYNTEKKDSFDIFSTPKTPVSEERYYNSNNSIGCTYYNTAMTTTNGNNNFNEDLMQNNNHVNSHTFNPYDEISRKYSYDNFGNPSALNNNNSNEEYISNNNTFSFSQSHQQQPQHHTQQQQHQLPNLRKGSVYDGMLYRNHNCHGNSINSNVNVDEKYNDGNNLNDKFLQNVTKYDDVNKDNYNNKSLSGKYGDLKHQRRMSLQHNLFYGRKDSYGGNKKNYSNEKLHYNQYPYTLDQNTHHKSSESYYTPPMEVGRGETSYKVYDSIKEKVKKLSIKEKVVSPLNSVGILNIDYDHHQMEEIKEEEEDICITPTFNQSPSVSSNEISKTMKSIGDDNDRQNTFFSSNINNQSNNNYLDINSILQQKNIMIQKRAPFRPRISIMKVSKRKCGWACEGSNKNTFDVEEFRRQLLKAYEDMKTTNNYNLLRSTSNDIQSKNSNIFDNNITIPDNKDSNELLQSFNSDKPYMNIGIEHQAKIKPWTGKKIKNHEEKKESAILLFDPKVISHLTQETVAAYEALACSELMPKGGRNIELALHILYENKGNIQAAVMDLMRIDQLEWDMYPIVNNTKYLLTDYWSKLEMNAFSEAIFKTEKNFNKMSREIGTKTTKQCIEFYYFWKLACPEDYRKLKNLLRKKQLLRKALCKIPIEVYIKIKEKIDNATEEDELPEIEVGDDDEEMPELVASITKNDSIRIEPRKQLETSAKVEIFRPMETISSNTSLDINTSSDNNTLNIEIKKCCVGESIQEPSTSYSWMHSDNACSDNTDNITKGQEKSTPTIHPPLTPYHASPATPKKGAQPQADGFFHCRLCDKRFEKVKSLNAHMKSHAMKARAEAEAKNQQSTQQSKQQQPQHILLNEPNINQNIMHSQHQQFNPLPTRPLNLTGVFPDTNNITNLFTAANPLASQFQTTHRDLANTLFGQGNSSEPLNPILQSMFPQSLIPNQQTLNLSNEKLLGVLPNNVPFQVSNPYTNTNRNTPTILK</sequence>
<evidence type="ECO:0000313" key="11">
    <source>
        <dbReference type="WBParaSite" id="SPAL_0001234300.1"/>
    </source>
</evidence>
<organism evidence="10 11">
    <name type="scientific">Strongyloides papillosus</name>
    <name type="common">Intestinal threadworm</name>
    <dbReference type="NCBI Taxonomy" id="174720"/>
    <lineage>
        <taxon>Eukaryota</taxon>
        <taxon>Metazoa</taxon>
        <taxon>Ecdysozoa</taxon>
        <taxon>Nematoda</taxon>
        <taxon>Chromadorea</taxon>
        <taxon>Rhabditida</taxon>
        <taxon>Tylenchina</taxon>
        <taxon>Panagrolaimomorpha</taxon>
        <taxon>Strongyloidoidea</taxon>
        <taxon>Strongyloididae</taxon>
        <taxon>Strongyloides</taxon>
    </lineage>
</organism>
<dbReference type="PROSITE" id="PS51156">
    <property type="entry name" value="ELM2"/>
    <property type="match status" value="1"/>
</dbReference>
<dbReference type="Gene3D" id="3.30.160.60">
    <property type="entry name" value="Classic Zinc Finger"/>
    <property type="match status" value="1"/>
</dbReference>
<keyword evidence="2" id="KW-0805">Transcription regulation</keyword>
<evidence type="ECO:0000256" key="2">
    <source>
        <dbReference type="ARBA" id="ARBA00023015"/>
    </source>
</evidence>
<evidence type="ECO:0000256" key="3">
    <source>
        <dbReference type="ARBA" id="ARBA00023163"/>
    </source>
</evidence>
<keyword evidence="5" id="KW-0863">Zinc-finger</keyword>
<dbReference type="Gene3D" id="1.10.10.60">
    <property type="entry name" value="Homeodomain-like"/>
    <property type="match status" value="1"/>
</dbReference>
<keyword evidence="5" id="KW-0862">Zinc</keyword>
<keyword evidence="4" id="KW-0539">Nucleus</keyword>
<feature type="region of interest" description="Disordered" evidence="6">
    <location>
        <begin position="312"/>
        <end position="334"/>
    </location>
</feature>
<dbReference type="GO" id="GO:0006357">
    <property type="term" value="P:regulation of transcription by RNA polymerase II"/>
    <property type="evidence" value="ECO:0007669"/>
    <property type="project" value="TreeGrafter"/>
</dbReference>
<dbReference type="Pfam" id="PF00249">
    <property type="entry name" value="Myb_DNA-binding"/>
    <property type="match status" value="1"/>
</dbReference>
<evidence type="ECO:0000256" key="5">
    <source>
        <dbReference type="PROSITE-ProRule" id="PRU00042"/>
    </source>
</evidence>
<dbReference type="WBParaSite" id="SPAL_0001234300.1">
    <property type="protein sequence ID" value="SPAL_0001234300.1"/>
    <property type="gene ID" value="SPAL_0001234300"/>
</dbReference>
<evidence type="ECO:0000259" key="8">
    <source>
        <dbReference type="PROSITE" id="PS51156"/>
    </source>
</evidence>
<dbReference type="STRING" id="174720.A0A0N5C2Y7"/>
<feature type="region of interest" description="Disordered" evidence="6">
    <location>
        <begin position="1033"/>
        <end position="1060"/>
    </location>
</feature>
<comment type="subcellular location">
    <subcellularLocation>
        <location evidence="1">Nucleus</location>
    </subcellularLocation>
</comment>
<dbReference type="GO" id="GO:0005667">
    <property type="term" value="C:transcription regulator complex"/>
    <property type="evidence" value="ECO:0007669"/>
    <property type="project" value="TreeGrafter"/>
</dbReference>
<feature type="compositionally biased region" description="Polar residues" evidence="6">
    <location>
        <begin position="972"/>
        <end position="987"/>
    </location>
</feature>
<keyword evidence="3" id="KW-0804">Transcription</keyword>
<evidence type="ECO:0000259" key="7">
    <source>
        <dbReference type="PROSITE" id="PS50157"/>
    </source>
</evidence>
<evidence type="ECO:0000259" key="9">
    <source>
        <dbReference type="PROSITE" id="PS51293"/>
    </source>
</evidence>
<evidence type="ECO:0000256" key="1">
    <source>
        <dbReference type="ARBA" id="ARBA00004123"/>
    </source>
</evidence>
<evidence type="ECO:0000256" key="6">
    <source>
        <dbReference type="SAM" id="MobiDB-lite"/>
    </source>
</evidence>
<dbReference type="InterPro" id="IPR051066">
    <property type="entry name" value="Trans_reg/Corepressor"/>
</dbReference>
<evidence type="ECO:0000313" key="10">
    <source>
        <dbReference type="Proteomes" id="UP000046392"/>
    </source>
</evidence>
<dbReference type="SUPFAM" id="SSF46689">
    <property type="entry name" value="Homeodomain-like"/>
    <property type="match status" value="1"/>
</dbReference>
<dbReference type="SMART" id="SM00355">
    <property type="entry name" value="ZnF_C2H2"/>
    <property type="match status" value="1"/>
</dbReference>
<dbReference type="PROSITE" id="PS50157">
    <property type="entry name" value="ZINC_FINGER_C2H2_2"/>
    <property type="match status" value="1"/>
</dbReference>
<dbReference type="InterPro" id="IPR017884">
    <property type="entry name" value="SANT_dom"/>
</dbReference>
<dbReference type="PANTHER" id="PTHR16089:SF40">
    <property type="entry name" value="SUPPRESSOR OF ACTIVATED EGL-4 PROTEIN 1"/>
    <property type="match status" value="1"/>
</dbReference>
<dbReference type="AlphaFoldDB" id="A0A0N5C2Y7"/>
<dbReference type="InterPro" id="IPR001005">
    <property type="entry name" value="SANT/Myb"/>
</dbReference>
<feature type="compositionally biased region" description="Low complexity" evidence="6">
    <location>
        <begin position="1049"/>
        <end position="1060"/>
    </location>
</feature>
<dbReference type="GO" id="GO:0000118">
    <property type="term" value="C:histone deacetylase complex"/>
    <property type="evidence" value="ECO:0007669"/>
    <property type="project" value="TreeGrafter"/>
</dbReference>
<reference evidence="11" key="1">
    <citation type="submission" date="2017-02" db="UniProtKB">
        <authorList>
            <consortium name="WormBaseParasite"/>
        </authorList>
    </citation>
    <scope>IDENTIFICATION</scope>
</reference>
<dbReference type="Proteomes" id="UP000046392">
    <property type="component" value="Unplaced"/>
</dbReference>
<dbReference type="GO" id="GO:0003714">
    <property type="term" value="F:transcription corepressor activity"/>
    <property type="evidence" value="ECO:0007669"/>
    <property type="project" value="TreeGrafter"/>
</dbReference>
<keyword evidence="5" id="KW-0479">Metal-binding</keyword>
<accession>A0A0N5C2Y7</accession>
<evidence type="ECO:0000256" key="4">
    <source>
        <dbReference type="ARBA" id="ARBA00023242"/>
    </source>
</evidence>
<dbReference type="PANTHER" id="PTHR16089">
    <property type="entry name" value="REST COREPRESSOR COREST PROTEIN-RELATED"/>
    <property type="match status" value="1"/>
</dbReference>
<name>A0A0N5C2Y7_STREA</name>
<dbReference type="InterPro" id="IPR013087">
    <property type="entry name" value="Znf_C2H2_type"/>
</dbReference>
<dbReference type="GO" id="GO:0008270">
    <property type="term" value="F:zinc ion binding"/>
    <property type="evidence" value="ECO:0007669"/>
    <property type="project" value="UniProtKB-KW"/>
</dbReference>
<dbReference type="PROSITE" id="PS51293">
    <property type="entry name" value="SANT"/>
    <property type="match status" value="1"/>
</dbReference>